<proteinExistence type="predicted"/>
<dbReference type="EMBL" id="JBHSAJ010000009">
    <property type="protein sequence ID" value="MFC3933968.1"/>
    <property type="molecule type" value="Genomic_DNA"/>
</dbReference>
<organism evidence="1 2">
    <name type="scientific">Acidovorax facilis</name>
    <dbReference type="NCBI Taxonomy" id="12917"/>
    <lineage>
        <taxon>Bacteria</taxon>
        <taxon>Pseudomonadati</taxon>
        <taxon>Pseudomonadota</taxon>
        <taxon>Betaproteobacteria</taxon>
        <taxon>Burkholderiales</taxon>
        <taxon>Comamonadaceae</taxon>
        <taxon>Acidovorax</taxon>
    </lineage>
</organism>
<sequence length="175" mass="19259">MNQTADVDGMRLTMPAGWWVWKYDDSDFHQTQFQNFAGGVKAMDAIALDPAAQTLWLIELKDYRQNKRRKPSSVFAEVAGKARDTLAGLAVARVSAQAQQERALAQQALGSREIRVALQLAQSARPHRLFPQVVEPADAGLQLRRAVKQVDAAPVCAVGSLGQHNNMLPWNTVAI</sequence>
<dbReference type="RefSeq" id="WP_055397339.1">
    <property type="nucleotide sequence ID" value="NZ_JAMXAX010000012.1"/>
</dbReference>
<keyword evidence="2" id="KW-1185">Reference proteome</keyword>
<evidence type="ECO:0000313" key="2">
    <source>
        <dbReference type="Proteomes" id="UP001595693"/>
    </source>
</evidence>
<comment type="caution">
    <text evidence="1">The sequence shown here is derived from an EMBL/GenBank/DDBJ whole genome shotgun (WGS) entry which is preliminary data.</text>
</comment>
<gene>
    <name evidence="1" type="ORF">ACFOW3_04950</name>
</gene>
<evidence type="ECO:0000313" key="1">
    <source>
        <dbReference type="EMBL" id="MFC3933968.1"/>
    </source>
</evidence>
<protein>
    <submittedName>
        <fullName evidence="1">Uncharacterized protein</fullName>
    </submittedName>
</protein>
<dbReference type="Proteomes" id="UP001595693">
    <property type="component" value="Unassembled WGS sequence"/>
</dbReference>
<accession>A0ABV8D722</accession>
<name>A0ABV8D722_9BURK</name>
<reference evidence="2" key="1">
    <citation type="journal article" date="2019" name="Int. J. Syst. Evol. Microbiol.">
        <title>The Global Catalogue of Microorganisms (GCM) 10K type strain sequencing project: providing services to taxonomists for standard genome sequencing and annotation.</title>
        <authorList>
            <consortium name="The Broad Institute Genomics Platform"/>
            <consortium name="The Broad Institute Genome Sequencing Center for Infectious Disease"/>
            <person name="Wu L."/>
            <person name="Ma J."/>
        </authorList>
    </citation>
    <scope>NUCLEOTIDE SEQUENCE [LARGE SCALE GENOMIC DNA]</scope>
    <source>
        <strain evidence="2">CCUG 2113</strain>
    </source>
</reference>